<reference evidence="3 4" key="1">
    <citation type="submission" date="2016-01" db="EMBL/GenBank/DDBJ databases">
        <title>The new phylogeny of the genus Mycobacterium.</title>
        <authorList>
            <person name="Tarcisio F."/>
            <person name="Conor M."/>
            <person name="Antonella G."/>
            <person name="Elisabetta G."/>
            <person name="Giulia F.S."/>
            <person name="Sara T."/>
            <person name="Anna F."/>
            <person name="Clotilde B."/>
            <person name="Roberto B."/>
            <person name="Veronica D.S."/>
            <person name="Fabio R."/>
            <person name="Monica P."/>
            <person name="Olivier J."/>
            <person name="Enrico T."/>
            <person name="Nicola S."/>
        </authorList>
    </citation>
    <scope>NUCLEOTIDE SEQUENCE [LARGE SCALE GENOMIC DNA]</scope>
    <source>
        <strain evidence="3 4">DSM 44616</strain>
    </source>
</reference>
<organism evidence="3 4">
    <name type="scientific">Mycobacterium saskatchewanense</name>
    <dbReference type="NCBI Taxonomy" id="220927"/>
    <lineage>
        <taxon>Bacteria</taxon>
        <taxon>Bacillati</taxon>
        <taxon>Actinomycetota</taxon>
        <taxon>Actinomycetes</taxon>
        <taxon>Mycobacteriales</taxon>
        <taxon>Mycobacteriaceae</taxon>
        <taxon>Mycobacterium</taxon>
        <taxon>Mycobacterium simiae complex</taxon>
    </lineage>
</organism>
<dbReference type="InterPro" id="IPR013595">
    <property type="entry name" value="Pept_S33_TAP-like_C"/>
</dbReference>
<evidence type="ECO:0000313" key="3">
    <source>
        <dbReference type="EMBL" id="ORW69046.1"/>
    </source>
</evidence>
<dbReference type="AlphaFoldDB" id="A0AAJ3NN96"/>
<dbReference type="Pfam" id="PF08386">
    <property type="entry name" value="Abhydrolase_4"/>
    <property type="match status" value="1"/>
</dbReference>
<feature type="region of interest" description="Disordered" evidence="1">
    <location>
        <begin position="1"/>
        <end position="20"/>
    </location>
</feature>
<evidence type="ECO:0000259" key="2">
    <source>
        <dbReference type="Pfam" id="PF08386"/>
    </source>
</evidence>
<evidence type="ECO:0000313" key="4">
    <source>
        <dbReference type="Proteomes" id="UP000193387"/>
    </source>
</evidence>
<sequence length="87" mass="9174">MDDRFSPTERGFDDGRRTAKLPGITAPTLVIVGADDAGTPPARSRRIVELIDGARLVQIPDCGHSSSVKQPDVVSGLLTDFLGGQAD</sequence>
<protein>
    <recommendedName>
        <fullName evidence="2">Peptidase S33 tripeptidyl aminopeptidase-like C-terminal domain-containing protein</fullName>
    </recommendedName>
</protein>
<comment type="caution">
    <text evidence="3">The sequence shown here is derived from an EMBL/GenBank/DDBJ whole genome shotgun (WGS) entry which is preliminary data.</text>
</comment>
<dbReference type="InterPro" id="IPR029058">
    <property type="entry name" value="AB_hydrolase_fold"/>
</dbReference>
<feature type="domain" description="Peptidase S33 tripeptidyl aminopeptidase-like C-terminal" evidence="2">
    <location>
        <begin position="23"/>
        <end position="82"/>
    </location>
</feature>
<name>A0AAJ3NN96_9MYCO</name>
<accession>A0AAJ3NN96</accession>
<dbReference type="RefSeq" id="WP_085257258.1">
    <property type="nucleotide sequence ID" value="NZ_AP022573.1"/>
</dbReference>
<gene>
    <name evidence="3" type="ORF">AWC23_20045</name>
</gene>
<evidence type="ECO:0000256" key="1">
    <source>
        <dbReference type="SAM" id="MobiDB-lite"/>
    </source>
</evidence>
<proteinExistence type="predicted"/>
<keyword evidence="4" id="KW-1185">Reference proteome</keyword>
<dbReference type="Gene3D" id="3.40.50.1820">
    <property type="entry name" value="alpha/beta hydrolase"/>
    <property type="match status" value="1"/>
</dbReference>
<dbReference type="SUPFAM" id="SSF53474">
    <property type="entry name" value="alpha/beta-Hydrolases"/>
    <property type="match status" value="1"/>
</dbReference>
<dbReference type="EMBL" id="LQPR01000049">
    <property type="protein sequence ID" value="ORW69046.1"/>
    <property type="molecule type" value="Genomic_DNA"/>
</dbReference>
<dbReference type="Proteomes" id="UP000193387">
    <property type="component" value="Unassembled WGS sequence"/>
</dbReference>
<feature type="compositionally biased region" description="Basic and acidic residues" evidence="1">
    <location>
        <begin position="1"/>
        <end position="17"/>
    </location>
</feature>